<feature type="transmembrane region" description="Helical" evidence="1">
    <location>
        <begin position="452"/>
        <end position="472"/>
    </location>
</feature>
<accession>A0A1S6HQY1</accession>
<feature type="transmembrane region" description="Helical" evidence="1">
    <location>
        <begin position="199"/>
        <end position="221"/>
    </location>
</feature>
<keyword evidence="1" id="KW-1133">Transmembrane helix</keyword>
<protein>
    <submittedName>
        <fullName evidence="2">Putative iron-regulated membrane protein</fullName>
    </submittedName>
</protein>
<proteinExistence type="predicted"/>
<keyword evidence="3" id="KW-1185">Reference proteome</keyword>
<feature type="transmembrane region" description="Helical" evidence="1">
    <location>
        <begin position="12"/>
        <end position="32"/>
    </location>
</feature>
<gene>
    <name evidence="2" type="ORF">Sps_02742</name>
</gene>
<feature type="transmembrane region" description="Helical" evidence="1">
    <location>
        <begin position="484"/>
        <end position="502"/>
    </location>
</feature>
<name>A0A1S6HQY1_9GAMM</name>
<keyword evidence="1" id="KW-0812">Transmembrane</keyword>
<feature type="transmembrane region" description="Helical" evidence="1">
    <location>
        <begin position="150"/>
        <end position="178"/>
    </location>
</feature>
<feature type="transmembrane region" description="Helical" evidence="1">
    <location>
        <begin position="392"/>
        <end position="415"/>
    </location>
</feature>
<dbReference type="PANTHER" id="PTHR34219">
    <property type="entry name" value="IRON-REGULATED INNER MEMBRANE PROTEIN-RELATED"/>
    <property type="match status" value="1"/>
</dbReference>
<dbReference type="STRING" id="225848.Sps_02742"/>
<dbReference type="Proteomes" id="UP000189545">
    <property type="component" value="Chromosome"/>
</dbReference>
<evidence type="ECO:0000313" key="3">
    <source>
        <dbReference type="Proteomes" id="UP000189545"/>
    </source>
</evidence>
<evidence type="ECO:0000313" key="2">
    <source>
        <dbReference type="EMBL" id="AQS37894.1"/>
    </source>
</evidence>
<dbReference type="RefSeq" id="WP_077753008.1">
    <property type="nucleotide sequence ID" value="NZ_CP014782.1"/>
</dbReference>
<dbReference type="EMBL" id="CP014782">
    <property type="protein sequence ID" value="AQS37894.1"/>
    <property type="molecule type" value="Genomic_DNA"/>
</dbReference>
<dbReference type="OrthoDB" id="9776609at2"/>
<evidence type="ECO:0000256" key="1">
    <source>
        <dbReference type="SAM" id="Phobius"/>
    </source>
</evidence>
<dbReference type="Pfam" id="PF03929">
    <property type="entry name" value="PepSY_TM"/>
    <property type="match status" value="1"/>
</dbReference>
<dbReference type="KEGG" id="spsw:Sps_02742"/>
<reference evidence="2 3" key="1">
    <citation type="submission" date="2016-03" db="EMBL/GenBank/DDBJ databases">
        <title>Complete genome sequence of Shewanella psychrophila WP2, a deep sea bacterium isolated from west Pacific sediment.</title>
        <authorList>
            <person name="Xu G."/>
            <person name="Jian H."/>
        </authorList>
    </citation>
    <scope>NUCLEOTIDE SEQUENCE [LARGE SCALE GENOMIC DNA]</scope>
    <source>
        <strain evidence="2 3">WP2</strain>
    </source>
</reference>
<organism evidence="2 3">
    <name type="scientific">Shewanella psychrophila</name>
    <dbReference type="NCBI Taxonomy" id="225848"/>
    <lineage>
        <taxon>Bacteria</taxon>
        <taxon>Pseudomonadati</taxon>
        <taxon>Pseudomonadota</taxon>
        <taxon>Gammaproteobacteria</taxon>
        <taxon>Alteromonadales</taxon>
        <taxon>Shewanellaceae</taxon>
        <taxon>Shewanella</taxon>
    </lineage>
</organism>
<dbReference type="InterPro" id="IPR005625">
    <property type="entry name" value="PepSY-ass_TM"/>
</dbReference>
<dbReference type="AlphaFoldDB" id="A0A1S6HQY1"/>
<dbReference type="PANTHER" id="PTHR34219:SF9">
    <property type="entry name" value="IRON-REGULATED INNER MEMBRANE PROTEIN"/>
    <property type="match status" value="1"/>
</dbReference>
<keyword evidence="1" id="KW-0472">Membrane</keyword>
<feature type="transmembrane region" description="Helical" evidence="1">
    <location>
        <begin position="427"/>
        <end position="445"/>
    </location>
</feature>
<sequence length="543" mass="60391">MKIRSDILRTYQSIHTWTGIIAGLVLFIGFYAGSLTMFKPQIEEWATPPSQQLAQIDSSQLDTLVEQTITQHDQAREGFIINLDDHSSPMSWYEQGGGRGIRLDDSLRHASLSATGEMITQASSTNELGNLIDQLHRTAGIMGKVGREDIGVLILGIAALLYFLALVSGVIFLLPTLAKSLFALRKNKGANRFWLDSHNLVGVLSLPFHLIITWTVVVFAFHDVFYGGLSLIYGDKPMFEPREKSTLEYSIENLPSIQSYISEAHKLAEGYTITSMNFSKLSSTSPSVAIKVVSEDRMMRGGYSDYIYMNPYTYKVQYNTVSGSDDGVYGPIVNSLFALHFGNYAGSFGRWLYFTMGLLGAFLFYSGNLLWLEKRRQKQGSQTRGSRFMASLTIGVCLGSILGVGLAMLSTKWLYLMEQTVNSHYLSVYYGAFFIAIAYSFIRGAAQAAIHLLQLVALTCLLIPMSSLLTFLLPEVGLWTPKGLSAVTLELMAMIFAVLFFYSAKKAKHRAYYGERNSIWALIPPSLNTELSQEIDGSKAHYS</sequence>
<feature type="transmembrane region" description="Helical" evidence="1">
    <location>
        <begin position="351"/>
        <end position="371"/>
    </location>
</feature>